<dbReference type="AlphaFoldDB" id="A0A6C2CLL1"/>
<name>A0A6C2CLL1_9RHOO</name>
<evidence type="ECO:0000259" key="2">
    <source>
        <dbReference type="Pfam" id="PF01471"/>
    </source>
</evidence>
<evidence type="ECO:0000256" key="1">
    <source>
        <dbReference type="SAM" id="SignalP"/>
    </source>
</evidence>
<protein>
    <submittedName>
        <fullName evidence="4">Lytic murein transglycosylase</fullName>
    </submittedName>
</protein>
<keyword evidence="5" id="KW-1185">Reference proteome</keyword>
<sequence length="398" mass="42840">MKSLFAVLAATLFAATTHAAEPADPARFASCLSELKGGAAGRGVSGPSYERLTASLAPDLKVLDFLDYQPEFRTPIWDYLSGLVDEERVADGKALHKQWAEVLAAASARYKVDPATVVAVWGVESNFGRNFGQRPLLTSLSTLSCYGRRQAYFRGEFYDALKIVDSGDVKAEQLVGSWAGAFGHTQFMPSTFLRLAVDFDGDGRRDLVGSIPDALASTANFLHKAGWREGETWGYEVQLPAGFDASLAGRRNKQAVASWSARGVKRIDGSPLPASEAPAGVLLPAGPRGPAFLVFRNFDAIYGYNAAESYALAIAHLSDRLKGGQPFVTPWPTDDLGLSRAERRELQTLLIARGHAIGTVDGMLGDASRAAIRVEQQRLGHTVDGRAGQKLLTALRKS</sequence>
<dbReference type="PANTHER" id="PTHR30163">
    <property type="entry name" value="MEMBRANE-BOUND LYTIC MUREIN TRANSGLYCOSYLASE B"/>
    <property type="match status" value="1"/>
</dbReference>
<dbReference type="SUPFAM" id="SSF47090">
    <property type="entry name" value="PGBD-like"/>
    <property type="match status" value="1"/>
</dbReference>
<dbReference type="InterPro" id="IPR043426">
    <property type="entry name" value="MltB-like"/>
</dbReference>
<dbReference type="InterPro" id="IPR036366">
    <property type="entry name" value="PGBDSf"/>
</dbReference>
<dbReference type="GO" id="GO:0008933">
    <property type="term" value="F:peptidoglycan lytic transglycosylase activity"/>
    <property type="evidence" value="ECO:0007669"/>
    <property type="project" value="TreeGrafter"/>
</dbReference>
<evidence type="ECO:0000313" key="4">
    <source>
        <dbReference type="EMBL" id="TYC55260.1"/>
    </source>
</evidence>
<dbReference type="GO" id="GO:0009253">
    <property type="term" value="P:peptidoglycan catabolic process"/>
    <property type="evidence" value="ECO:0007669"/>
    <property type="project" value="TreeGrafter"/>
</dbReference>
<dbReference type="InterPro" id="IPR002477">
    <property type="entry name" value="Peptidoglycan-bd-like"/>
</dbReference>
<feature type="chain" id="PRO_5025545313" evidence="1">
    <location>
        <begin position="20"/>
        <end position="398"/>
    </location>
</feature>
<dbReference type="Gene3D" id="1.10.530.10">
    <property type="match status" value="1"/>
</dbReference>
<dbReference type="EMBL" id="SDKK01000013">
    <property type="protein sequence ID" value="TYC55260.1"/>
    <property type="molecule type" value="Genomic_DNA"/>
</dbReference>
<keyword evidence="1" id="KW-0732">Signal</keyword>
<feature type="domain" description="Transglycosylase SLT" evidence="3">
    <location>
        <begin position="28"/>
        <end position="319"/>
    </location>
</feature>
<accession>A0A6C2CLL1</accession>
<dbReference type="Gene3D" id="1.10.101.10">
    <property type="entry name" value="PGBD-like superfamily/PGBD"/>
    <property type="match status" value="1"/>
</dbReference>
<dbReference type="InterPro" id="IPR023346">
    <property type="entry name" value="Lysozyme-like_dom_sf"/>
</dbReference>
<comment type="caution">
    <text evidence="4">The sequence shown here is derived from an EMBL/GenBank/DDBJ whole genome shotgun (WGS) entry which is preliminary data.</text>
</comment>
<dbReference type="SUPFAM" id="SSF53955">
    <property type="entry name" value="Lysozyme-like"/>
    <property type="match status" value="1"/>
</dbReference>
<dbReference type="FunFam" id="1.10.8.350:FF:000001">
    <property type="entry name" value="Lytic murein transglycosylase B"/>
    <property type="match status" value="1"/>
</dbReference>
<dbReference type="Proteomes" id="UP000389128">
    <property type="component" value="Unassembled WGS sequence"/>
</dbReference>
<reference evidence="4 5" key="1">
    <citation type="submission" date="2019-01" db="EMBL/GenBank/DDBJ databases">
        <title>Zoogloea oleivorans genome sequencing and assembly.</title>
        <authorList>
            <person name="Tancsics A."/>
            <person name="Farkas M."/>
            <person name="Kriszt B."/>
            <person name="Maroti G."/>
            <person name="Horvath B."/>
        </authorList>
    </citation>
    <scope>NUCLEOTIDE SEQUENCE [LARGE SCALE GENOMIC DNA]</scope>
    <source>
        <strain evidence="4 5">Buc</strain>
    </source>
</reference>
<dbReference type="PANTHER" id="PTHR30163:SF10">
    <property type="entry name" value="TRANSGLYCOLASE-RELATED"/>
    <property type="match status" value="1"/>
</dbReference>
<dbReference type="NCBIfam" id="TIGR02283">
    <property type="entry name" value="MltB_2"/>
    <property type="match status" value="1"/>
</dbReference>
<dbReference type="OrthoDB" id="9772911at2"/>
<dbReference type="Gene3D" id="1.10.8.350">
    <property type="entry name" value="Bacterial muramidase"/>
    <property type="match status" value="1"/>
</dbReference>
<feature type="signal peptide" evidence="1">
    <location>
        <begin position="1"/>
        <end position="19"/>
    </location>
</feature>
<gene>
    <name evidence="4" type="ORF">ETQ85_14690</name>
</gene>
<dbReference type="Pfam" id="PF01471">
    <property type="entry name" value="PG_binding_1"/>
    <property type="match status" value="1"/>
</dbReference>
<dbReference type="InterPro" id="IPR011970">
    <property type="entry name" value="MltB_2"/>
</dbReference>
<dbReference type="Pfam" id="PF13406">
    <property type="entry name" value="SLT_2"/>
    <property type="match status" value="1"/>
</dbReference>
<dbReference type="InterPro" id="IPR036365">
    <property type="entry name" value="PGBD-like_sf"/>
</dbReference>
<organism evidence="4 5">
    <name type="scientific">Zoogloea oleivorans</name>
    <dbReference type="NCBI Taxonomy" id="1552750"/>
    <lineage>
        <taxon>Bacteria</taxon>
        <taxon>Pseudomonadati</taxon>
        <taxon>Pseudomonadota</taxon>
        <taxon>Betaproteobacteria</taxon>
        <taxon>Rhodocyclales</taxon>
        <taxon>Zoogloeaceae</taxon>
        <taxon>Zoogloea</taxon>
    </lineage>
</organism>
<proteinExistence type="predicted"/>
<feature type="domain" description="Peptidoglycan binding-like" evidence="2">
    <location>
        <begin position="340"/>
        <end position="395"/>
    </location>
</feature>
<evidence type="ECO:0000259" key="3">
    <source>
        <dbReference type="Pfam" id="PF13406"/>
    </source>
</evidence>
<dbReference type="InterPro" id="IPR031304">
    <property type="entry name" value="SLT_2"/>
</dbReference>
<evidence type="ECO:0000313" key="5">
    <source>
        <dbReference type="Proteomes" id="UP000389128"/>
    </source>
</evidence>
<dbReference type="CDD" id="cd13399">
    <property type="entry name" value="Slt35-like"/>
    <property type="match status" value="1"/>
</dbReference>
<dbReference type="RefSeq" id="WP_148579827.1">
    <property type="nucleotide sequence ID" value="NZ_SDKK01000013.1"/>
</dbReference>